<evidence type="ECO:0000256" key="3">
    <source>
        <dbReference type="ARBA" id="ARBA00047645"/>
    </source>
</evidence>
<dbReference type="PANTHER" id="PTHR47268">
    <property type="entry name" value="ACYLPHOSPHATASE"/>
    <property type="match status" value="1"/>
</dbReference>
<feature type="active site" evidence="4">
    <location>
        <position position="38"/>
    </location>
</feature>
<evidence type="ECO:0000256" key="5">
    <source>
        <dbReference type="RuleBase" id="RU004168"/>
    </source>
</evidence>
<evidence type="ECO:0000256" key="4">
    <source>
        <dbReference type="PROSITE-ProRule" id="PRU00520"/>
    </source>
</evidence>
<reference evidence="7" key="1">
    <citation type="journal article" date="2014" name="Int. J. Syst. Evol. Microbiol.">
        <title>Complete genome sequence of Corynebacterium casei LMG S-19264T (=DSM 44701T), isolated from a smear-ripened cheese.</title>
        <authorList>
            <consortium name="US DOE Joint Genome Institute (JGI-PGF)"/>
            <person name="Walter F."/>
            <person name="Albersmeier A."/>
            <person name="Kalinowski J."/>
            <person name="Ruckert C."/>
        </authorList>
    </citation>
    <scope>NUCLEOTIDE SEQUENCE</scope>
    <source>
        <strain evidence="7">VKM B-2748</strain>
    </source>
</reference>
<accession>A0A9W6JTK3</accession>
<feature type="active site" evidence="4">
    <location>
        <position position="20"/>
    </location>
</feature>
<evidence type="ECO:0000259" key="6">
    <source>
        <dbReference type="PROSITE" id="PS51160"/>
    </source>
</evidence>
<dbReference type="InterPro" id="IPR017968">
    <property type="entry name" value="Acylphosphatase_CS"/>
</dbReference>
<name>A0A9W6JTK3_9HYPH</name>
<feature type="domain" description="Acylphosphatase-like" evidence="6">
    <location>
        <begin position="5"/>
        <end position="94"/>
    </location>
</feature>
<dbReference type="InterPro" id="IPR020456">
    <property type="entry name" value="Acylphosphatase"/>
</dbReference>
<dbReference type="AlphaFoldDB" id="A0A9W6JTK3"/>
<dbReference type="Gene3D" id="3.30.70.100">
    <property type="match status" value="1"/>
</dbReference>
<evidence type="ECO:0000313" key="7">
    <source>
        <dbReference type="EMBL" id="GLK81323.1"/>
    </source>
</evidence>
<dbReference type="RefSeq" id="WP_271201784.1">
    <property type="nucleotide sequence ID" value="NZ_BSFL01000003.1"/>
</dbReference>
<sequence length="96" mass="10256">MSEPVAELVIKGRVQGVSFRVWAQATATSLGLRGLVRNRRDGSVQAIVTGPEERIAAFAEACRAGPPEAEVESVERRAAAEDALPELKGVEIARTE</sequence>
<reference evidence="7" key="2">
    <citation type="submission" date="2023-01" db="EMBL/GenBank/DDBJ databases">
        <authorList>
            <person name="Sun Q."/>
            <person name="Evtushenko L."/>
        </authorList>
    </citation>
    <scope>NUCLEOTIDE SEQUENCE</scope>
    <source>
        <strain evidence="7">VKM B-2748</strain>
    </source>
</reference>
<dbReference type="InterPro" id="IPR036046">
    <property type="entry name" value="Acylphosphatase-like_dom_sf"/>
</dbReference>
<dbReference type="PRINTS" id="PR00112">
    <property type="entry name" value="ACYLPHPHTASE"/>
</dbReference>
<organism evidence="7 8">
    <name type="scientific">Methylopila turkensis</name>
    <dbReference type="NCBI Taxonomy" id="1437816"/>
    <lineage>
        <taxon>Bacteria</taxon>
        <taxon>Pseudomonadati</taxon>
        <taxon>Pseudomonadota</taxon>
        <taxon>Alphaproteobacteria</taxon>
        <taxon>Hyphomicrobiales</taxon>
        <taxon>Methylopilaceae</taxon>
        <taxon>Methylopila</taxon>
    </lineage>
</organism>
<dbReference type="SUPFAM" id="SSF54975">
    <property type="entry name" value="Acylphosphatase/BLUF domain-like"/>
    <property type="match status" value="1"/>
</dbReference>
<protein>
    <recommendedName>
        <fullName evidence="2 4">acylphosphatase</fullName>
        <ecNumber evidence="2 4">3.6.1.7</ecNumber>
    </recommendedName>
</protein>
<dbReference type="PROSITE" id="PS51160">
    <property type="entry name" value="ACYLPHOSPHATASE_3"/>
    <property type="match status" value="1"/>
</dbReference>
<evidence type="ECO:0000256" key="2">
    <source>
        <dbReference type="ARBA" id="ARBA00012150"/>
    </source>
</evidence>
<gene>
    <name evidence="7" type="primary">acyP</name>
    <name evidence="7" type="ORF">GCM10008174_30640</name>
</gene>
<dbReference type="InterPro" id="IPR001792">
    <property type="entry name" value="Acylphosphatase-like_dom"/>
</dbReference>
<proteinExistence type="inferred from homology"/>
<dbReference type="Proteomes" id="UP001143309">
    <property type="component" value="Unassembled WGS sequence"/>
</dbReference>
<dbReference type="EMBL" id="BSFL01000003">
    <property type="protein sequence ID" value="GLK81323.1"/>
    <property type="molecule type" value="Genomic_DNA"/>
</dbReference>
<dbReference type="PANTHER" id="PTHR47268:SF4">
    <property type="entry name" value="ACYLPHOSPHATASE"/>
    <property type="match status" value="1"/>
</dbReference>
<dbReference type="Pfam" id="PF00708">
    <property type="entry name" value="Acylphosphatase"/>
    <property type="match status" value="1"/>
</dbReference>
<dbReference type="EC" id="3.6.1.7" evidence="2 4"/>
<keyword evidence="8" id="KW-1185">Reference proteome</keyword>
<keyword evidence="4" id="KW-0378">Hydrolase</keyword>
<evidence type="ECO:0000313" key="8">
    <source>
        <dbReference type="Proteomes" id="UP001143309"/>
    </source>
</evidence>
<comment type="catalytic activity">
    <reaction evidence="3 4">
        <text>an acyl phosphate + H2O = a carboxylate + phosphate + H(+)</text>
        <dbReference type="Rhea" id="RHEA:14965"/>
        <dbReference type="ChEBI" id="CHEBI:15377"/>
        <dbReference type="ChEBI" id="CHEBI:15378"/>
        <dbReference type="ChEBI" id="CHEBI:29067"/>
        <dbReference type="ChEBI" id="CHEBI:43474"/>
        <dbReference type="ChEBI" id="CHEBI:59918"/>
        <dbReference type="EC" id="3.6.1.7"/>
    </reaction>
</comment>
<comment type="similarity">
    <text evidence="1 5">Belongs to the acylphosphatase family.</text>
</comment>
<comment type="caution">
    <text evidence="7">The sequence shown here is derived from an EMBL/GenBank/DDBJ whole genome shotgun (WGS) entry which is preliminary data.</text>
</comment>
<dbReference type="GO" id="GO:0003998">
    <property type="term" value="F:acylphosphatase activity"/>
    <property type="evidence" value="ECO:0007669"/>
    <property type="project" value="UniProtKB-EC"/>
</dbReference>
<dbReference type="PROSITE" id="PS00150">
    <property type="entry name" value="ACYLPHOSPHATASE_1"/>
    <property type="match status" value="1"/>
</dbReference>
<evidence type="ECO:0000256" key="1">
    <source>
        <dbReference type="ARBA" id="ARBA00005614"/>
    </source>
</evidence>